<dbReference type="InterPro" id="IPR029787">
    <property type="entry name" value="Nucleotide_cyclase"/>
</dbReference>
<dbReference type="Pfam" id="PF00989">
    <property type="entry name" value="PAS"/>
    <property type="match status" value="1"/>
</dbReference>
<dbReference type="NCBIfam" id="TIGR00229">
    <property type="entry name" value="sensory_box"/>
    <property type="match status" value="1"/>
</dbReference>
<reference evidence="5" key="2">
    <citation type="submission" date="2021-01" db="EMBL/GenBank/DDBJ databases">
        <authorList>
            <person name="Mieszkin S."/>
            <person name="Pouder E."/>
            <person name="Alain K."/>
        </authorList>
    </citation>
    <scope>NUCLEOTIDE SEQUENCE</scope>
    <source>
        <strain evidence="5">HW T2.11</strain>
    </source>
</reference>
<dbReference type="GO" id="GO:0006355">
    <property type="term" value="P:regulation of DNA-templated transcription"/>
    <property type="evidence" value="ECO:0007669"/>
    <property type="project" value="InterPro"/>
</dbReference>
<proteinExistence type="predicted"/>
<feature type="domain" description="PAS" evidence="3">
    <location>
        <begin position="127"/>
        <end position="180"/>
    </location>
</feature>
<gene>
    <name evidence="5" type="ORF">ASILVAE211_17090</name>
</gene>
<organism evidence="5 6">
    <name type="scientific">Acidisoma silvae</name>
    <dbReference type="NCBI Taxonomy" id="2802396"/>
    <lineage>
        <taxon>Bacteria</taxon>
        <taxon>Pseudomonadati</taxon>
        <taxon>Pseudomonadota</taxon>
        <taxon>Alphaproteobacteria</taxon>
        <taxon>Acetobacterales</taxon>
        <taxon>Acidocellaceae</taxon>
        <taxon>Acidisoma</taxon>
    </lineage>
</organism>
<feature type="domain" description="GGDEF" evidence="4">
    <location>
        <begin position="289"/>
        <end position="422"/>
    </location>
</feature>
<dbReference type="InterPro" id="IPR050469">
    <property type="entry name" value="Diguanylate_Cyclase"/>
</dbReference>
<dbReference type="GO" id="GO:1902201">
    <property type="term" value="P:negative regulation of bacterial-type flagellum-dependent cell motility"/>
    <property type="evidence" value="ECO:0007669"/>
    <property type="project" value="TreeGrafter"/>
</dbReference>
<dbReference type="CDD" id="cd01949">
    <property type="entry name" value="GGDEF"/>
    <property type="match status" value="1"/>
</dbReference>
<evidence type="ECO:0000313" key="6">
    <source>
        <dbReference type="Proteomes" id="UP000708298"/>
    </source>
</evidence>
<dbReference type="NCBIfam" id="TIGR00254">
    <property type="entry name" value="GGDEF"/>
    <property type="match status" value="1"/>
</dbReference>
<dbReference type="Proteomes" id="UP000708298">
    <property type="component" value="Unassembled WGS sequence"/>
</dbReference>
<dbReference type="InterPro" id="IPR035965">
    <property type="entry name" value="PAS-like_dom_sf"/>
</dbReference>
<dbReference type="GO" id="GO:0005886">
    <property type="term" value="C:plasma membrane"/>
    <property type="evidence" value="ECO:0007669"/>
    <property type="project" value="TreeGrafter"/>
</dbReference>
<evidence type="ECO:0000256" key="2">
    <source>
        <dbReference type="ARBA" id="ARBA00034247"/>
    </source>
</evidence>
<evidence type="ECO:0000313" key="5">
    <source>
        <dbReference type="EMBL" id="MCB8876912.1"/>
    </source>
</evidence>
<dbReference type="InterPro" id="IPR000014">
    <property type="entry name" value="PAS"/>
</dbReference>
<dbReference type="GO" id="GO:0043709">
    <property type="term" value="P:cell adhesion involved in single-species biofilm formation"/>
    <property type="evidence" value="ECO:0007669"/>
    <property type="project" value="TreeGrafter"/>
</dbReference>
<evidence type="ECO:0000259" key="4">
    <source>
        <dbReference type="PROSITE" id="PS50887"/>
    </source>
</evidence>
<keyword evidence="6" id="KW-1185">Reference proteome</keyword>
<dbReference type="FunFam" id="3.30.70.270:FF:000001">
    <property type="entry name" value="Diguanylate cyclase domain protein"/>
    <property type="match status" value="1"/>
</dbReference>
<dbReference type="SMART" id="SM00091">
    <property type="entry name" value="PAS"/>
    <property type="match status" value="1"/>
</dbReference>
<dbReference type="SUPFAM" id="SSF55785">
    <property type="entry name" value="PYP-like sensor domain (PAS domain)"/>
    <property type="match status" value="1"/>
</dbReference>
<dbReference type="PROSITE" id="PS50887">
    <property type="entry name" value="GGDEF"/>
    <property type="match status" value="1"/>
</dbReference>
<dbReference type="Pfam" id="PF00990">
    <property type="entry name" value="GGDEF"/>
    <property type="match status" value="1"/>
</dbReference>
<sequence>MDNIHTCAGIVQLDEKHNIIVNVCNDHFLRMIRALDANIQQAPFRLDALPDTIVQSEFHNKLRTCFRAGRLQDSEQIYYYNKMGKSWRLTLAVVWQRSDTANPSHIVITGFEAAETKYSEREGSDTHSARYKAIVSLAYDAIITMDQERRITLFNRAAETLFGYTSSEVIGQLVEILLPEHLRATHPQKVRAFSESYQPRLRRATAPRMDETNSVFGRHRNGSLVPVEVAVSKIEMAGRIEFIAIVRDISDRVHLIEFLKKEAMTDMLTGLPNRRQFTEFLEKEFRSGRNFSVFILDVDFFKVINDQYGHDAGDEVLRAIASAGTSMLGVGSLFARWGGEEFVAALPGADADIAYIISDKVRQRYESQKFDYVWREDPISFTVSIGVATRCENDVGIDGVMKRADRALYKAKQTGRNRVEVG</sequence>
<dbReference type="Gene3D" id="3.30.70.270">
    <property type="match status" value="1"/>
</dbReference>
<dbReference type="RefSeq" id="WP_227322571.1">
    <property type="nucleotide sequence ID" value="NZ_JAESVB010000009.1"/>
</dbReference>
<dbReference type="EMBL" id="JAESVB010000009">
    <property type="protein sequence ID" value="MCB8876912.1"/>
    <property type="molecule type" value="Genomic_DNA"/>
</dbReference>
<dbReference type="SUPFAM" id="SSF55073">
    <property type="entry name" value="Nucleotide cyclase"/>
    <property type="match status" value="1"/>
</dbReference>
<protein>
    <recommendedName>
        <fullName evidence="1">diguanylate cyclase</fullName>
        <ecNumber evidence="1">2.7.7.65</ecNumber>
    </recommendedName>
</protein>
<dbReference type="InterPro" id="IPR013767">
    <property type="entry name" value="PAS_fold"/>
</dbReference>
<dbReference type="AlphaFoldDB" id="A0A963YUQ6"/>
<dbReference type="SMART" id="SM00267">
    <property type="entry name" value="GGDEF"/>
    <property type="match status" value="1"/>
</dbReference>
<comment type="catalytic activity">
    <reaction evidence="2">
        <text>2 GTP = 3',3'-c-di-GMP + 2 diphosphate</text>
        <dbReference type="Rhea" id="RHEA:24898"/>
        <dbReference type="ChEBI" id="CHEBI:33019"/>
        <dbReference type="ChEBI" id="CHEBI:37565"/>
        <dbReference type="ChEBI" id="CHEBI:58805"/>
        <dbReference type="EC" id="2.7.7.65"/>
    </reaction>
</comment>
<evidence type="ECO:0000259" key="3">
    <source>
        <dbReference type="PROSITE" id="PS50112"/>
    </source>
</evidence>
<dbReference type="GO" id="GO:0052621">
    <property type="term" value="F:diguanylate cyclase activity"/>
    <property type="evidence" value="ECO:0007669"/>
    <property type="project" value="UniProtKB-EC"/>
</dbReference>
<dbReference type="Gene3D" id="3.30.450.20">
    <property type="entry name" value="PAS domain"/>
    <property type="match status" value="1"/>
</dbReference>
<accession>A0A963YUQ6</accession>
<dbReference type="PANTHER" id="PTHR45138:SF9">
    <property type="entry name" value="DIGUANYLATE CYCLASE DGCM-RELATED"/>
    <property type="match status" value="1"/>
</dbReference>
<dbReference type="EC" id="2.7.7.65" evidence="1"/>
<comment type="caution">
    <text evidence="5">The sequence shown here is derived from an EMBL/GenBank/DDBJ whole genome shotgun (WGS) entry which is preliminary data.</text>
</comment>
<name>A0A963YUQ6_9PROT</name>
<dbReference type="CDD" id="cd00130">
    <property type="entry name" value="PAS"/>
    <property type="match status" value="1"/>
</dbReference>
<evidence type="ECO:0000256" key="1">
    <source>
        <dbReference type="ARBA" id="ARBA00012528"/>
    </source>
</evidence>
<dbReference type="InterPro" id="IPR000160">
    <property type="entry name" value="GGDEF_dom"/>
</dbReference>
<dbReference type="PANTHER" id="PTHR45138">
    <property type="entry name" value="REGULATORY COMPONENTS OF SENSORY TRANSDUCTION SYSTEM"/>
    <property type="match status" value="1"/>
</dbReference>
<dbReference type="InterPro" id="IPR043128">
    <property type="entry name" value="Rev_trsase/Diguanyl_cyclase"/>
</dbReference>
<dbReference type="PROSITE" id="PS50112">
    <property type="entry name" value="PAS"/>
    <property type="match status" value="1"/>
</dbReference>
<reference evidence="5" key="1">
    <citation type="journal article" date="2021" name="Microorganisms">
        <title>Acidisoma silvae sp. nov. and Acidisomacellulosilytica sp. nov., Two Acidophilic Bacteria Isolated from Decaying Wood, Hydrolyzing Cellulose and Producing Poly-3-hydroxybutyrate.</title>
        <authorList>
            <person name="Mieszkin S."/>
            <person name="Pouder E."/>
            <person name="Uroz S."/>
            <person name="Simon-Colin C."/>
            <person name="Alain K."/>
        </authorList>
    </citation>
    <scope>NUCLEOTIDE SEQUENCE</scope>
    <source>
        <strain evidence="5">HW T2.11</strain>
    </source>
</reference>